<keyword evidence="6" id="KW-0548">Nucleotidyltransferase</keyword>
<dbReference type="InterPro" id="IPR043128">
    <property type="entry name" value="Rev_trsase/Diguanyl_cyclase"/>
</dbReference>
<feature type="domain" description="GGDEF" evidence="5">
    <location>
        <begin position="447"/>
        <end position="583"/>
    </location>
</feature>
<dbReference type="InterPro" id="IPR003660">
    <property type="entry name" value="HAMP_dom"/>
</dbReference>
<dbReference type="EC" id="2.7.7.65" evidence="6"/>
<dbReference type="PROSITE" id="PS50887">
    <property type="entry name" value="GGDEF"/>
    <property type="match status" value="1"/>
</dbReference>
<dbReference type="InterPro" id="IPR029787">
    <property type="entry name" value="Nucleotide_cyclase"/>
</dbReference>
<keyword evidence="6" id="KW-0808">Transferase</keyword>
<dbReference type="Gene3D" id="6.10.340.10">
    <property type="match status" value="1"/>
</dbReference>
<dbReference type="InterPro" id="IPR052163">
    <property type="entry name" value="DGC-Regulatory_Protein"/>
</dbReference>
<sequence>MRLLITIGVPLLALVGVLGTQIKDARDTGDRASQSLVRAQLLRTVAVLQGTVVAPEMIAHGLKPRPGMPLITQLALNSTYNLINKRANDAATALEKLMIRQGSAVPTDARQAFEEEIHALRVVTSGNTGAAAIKRLKVARTAADDALTELFLQFTDFTWALYQGVIEIYRTRYYEVSALLPMLAGYHFVSASELSVLSGAREQAVIRSSFGTDESTRQKIQAIIDGENFKKYVASVALAVKIAEGRHAPLDGSQVAKAGLGALAVSDEEDVNVKLVQDQASESIRRTAEEAHHRERVALWIAGATLLLTFLLAMAALRSILSPLRQLNRRAGELTRGRLDGPPVPVVGRDELTQLAAALEGSAATLLHVNAQAQAIADGRMDDPALDSAAPGPFGEVLHANVIAVQAQAARLQHDADHDPLTGLLNRSGLDRAVAAAPPEAVVAGRATRWLLYMDLDGFKEINDTYGHDQGDDVLRAAAQRLVRAVRPDDLLCRLGGDEFVAVLTVDTEEPAELEYAVARVSQAVCTPVPKRRSDGGTVAVGVSIGRAQIPANGDIDSAMAVADKHMYEVKRAGKEARRAAGLPVGRQAVVDDVPRLIHNE</sequence>
<gene>
    <name evidence="6" type="ORF">ACIB24_19845</name>
</gene>
<dbReference type="CDD" id="cd01949">
    <property type="entry name" value="GGDEF"/>
    <property type="match status" value="1"/>
</dbReference>
<dbReference type="InterPro" id="IPR000160">
    <property type="entry name" value="GGDEF_dom"/>
</dbReference>
<keyword evidence="3" id="KW-0472">Membrane</keyword>
<organism evidence="6 7">
    <name type="scientific">Spongisporangium articulatum</name>
    <dbReference type="NCBI Taxonomy" id="3362603"/>
    <lineage>
        <taxon>Bacteria</taxon>
        <taxon>Bacillati</taxon>
        <taxon>Actinomycetota</taxon>
        <taxon>Actinomycetes</taxon>
        <taxon>Kineosporiales</taxon>
        <taxon>Kineosporiaceae</taxon>
        <taxon>Spongisporangium</taxon>
    </lineage>
</organism>
<keyword evidence="1 3" id="KW-0812">Transmembrane</keyword>
<dbReference type="SMART" id="SM00267">
    <property type="entry name" value="GGDEF"/>
    <property type="match status" value="1"/>
</dbReference>
<proteinExistence type="predicted"/>
<feature type="transmembrane region" description="Helical" evidence="3">
    <location>
        <begin position="297"/>
        <end position="321"/>
    </location>
</feature>
<dbReference type="SUPFAM" id="SSF55073">
    <property type="entry name" value="Nucleotide cyclase"/>
    <property type="match status" value="1"/>
</dbReference>
<dbReference type="NCBIfam" id="TIGR00254">
    <property type="entry name" value="GGDEF"/>
    <property type="match status" value="1"/>
</dbReference>
<dbReference type="EMBL" id="JBITLV010000007">
    <property type="protein sequence ID" value="MFI7589325.1"/>
    <property type="molecule type" value="Genomic_DNA"/>
</dbReference>
<accession>A0ABW8ASF9</accession>
<evidence type="ECO:0000256" key="3">
    <source>
        <dbReference type="SAM" id="Phobius"/>
    </source>
</evidence>
<evidence type="ECO:0000256" key="1">
    <source>
        <dbReference type="ARBA" id="ARBA00022692"/>
    </source>
</evidence>
<evidence type="ECO:0000313" key="7">
    <source>
        <dbReference type="Proteomes" id="UP001612915"/>
    </source>
</evidence>
<evidence type="ECO:0000256" key="2">
    <source>
        <dbReference type="ARBA" id="ARBA00022989"/>
    </source>
</evidence>
<name>A0ABW8ASF9_9ACTN</name>
<dbReference type="PANTHER" id="PTHR46663">
    <property type="entry name" value="DIGUANYLATE CYCLASE DGCT-RELATED"/>
    <property type="match status" value="1"/>
</dbReference>
<dbReference type="PROSITE" id="PS50885">
    <property type="entry name" value="HAMP"/>
    <property type="match status" value="1"/>
</dbReference>
<dbReference type="PANTHER" id="PTHR46663:SF2">
    <property type="entry name" value="GGDEF DOMAIN-CONTAINING PROTEIN"/>
    <property type="match status" value="1"/>
</dbReference>
<dbReference type="Proteomes" id="UP001612915">
    <property type="component" value="Unassembled WGS sequence"/>
</dbReference>
<evidence type="ECO:0000259" key="4">
    <source>
        <dbReference type="PROSITE" id="PS50885"/>
    </source>
</evidence>
<dbReference type="Pfam" id="PF00672">
    <property type="entry name" value="HAMP"/>
    <property type="match status" value="1"/>
</dbReference>
<reference evidence="6 7" key="1">
    <citation type="submission" date="2024-10" db="EMBL/GenBank/DDBJ databases">
        <title>The Natural Products Discovery Center: Release of the First 8490 Sequenced Strains for Exploring Actinobacteria Biosynthetic Diversity.</title>
        <authorList>
            <person name="Kalkreuter E."/>
            <person name="Kautsar S.A."/>
            <person name="Yang D."/>
            <person name="Bader C.D."/>
            <person name="Teijaro C.N."/>
            <person name="Fluegel L."/>
            <person name="Davis C.M."/>
            <person name="Simpson J.R."/>
            <person name="Lauterbach L."/>
            <person name="Steele A.D."/>
            <person name="Gui C."/>
            <person name="Meng S."/>
            <person name="Li G."/>
            <person name="Viehrig K."/>
            <person name="Ye F."/>
            <person name="Su P."/>
            <person name="Kiefer A.F."/>
            <person name="Nichols A."/>
            <person name="Cepeda A.J."/>
            <person name="Yan W."/>
            <person name="Fan B."/>
            <person name="Jiang Y."/>
            <person name="Adhikari A."/>
            <person name="Zheng C.-J."/>
            <person name="Schuster L."/>
            <person name="Cowan T.M."/>
            <person name="Smanski M.J."/>
            <person name="Chevrette M.G."/>
            <person name="De Carvalho L.P.S."/>
            <person name="Shen B."/>
        </authorList>
    </citation>
    <scope>NUCLEOTIDE SEQUENCE [LARGE SCALE GENOMIC DNA]</scope>
    <source>
        <strain evidence="6 7">NPDC049639</strain>
    </source>
</reference>
<evidence type="ECO:0000259" key="5">
    <source>
        <dbReference type="PROSITE" id="PS50887"/>
    </source>
</evidence>
<feature type="domain" description="HAMP" evidence="4">
    <location>
        <begin position="318"/>
        <end position="371"/>
    </location>
</feature>
<dbReference type="SMART" id="SM00304">
    <property type="entry name" value="HAMP"/>
    <property type="match status" value="1"/>
</dbReference>
<dbReference type="SUPFAM" id="SSF158472">
    <property type="entry name" value="HAMP domain-like"/>
    <property type="match status" value="1"/>
</dbReference>
<dbReference type="GO" id="GO:0052621">
    <property type="term" value="F:diguanylate cyclase activity"/>
    <property type="evidence" value="ECO:0007669"/>
    <property type="project" value="UniProtKB-EC"/>
</dbReference>
<dbReference type="Gene3D" id="3.30.70.270">
    <property type="match status" value="1"/>
</dbReference>
<dbReference type="RefSeq" id="WP_398283917.1">
    <property type="nucleotide sequence ID" value="NZ_JBITLV010000007.1"/>
</dbReference>
<comment type="caution">
    <text evidence="6">The sequence shown here is derived from an EMBL/GenBank/DDBJ whole genome shotgun (WGS) entry which is preliminary data.</text>
</comment>
<protein>
    <submittedName>
        <fullName evidence="6">Diguanylate cyclase</fullName>
        <ecNumber evidence="6">2.7.7.65</ecNumber>
    </submittedName>
</protein>
<dbReference type="CDD" id="cd06225">
    <property type="entry name" value="HAMP"/>
    <property type="match status" value="1"/>
</dbReference>
<evidence type="ECO:0000313" key="6">
    <source>
        <dbReference type="EMBL" id="MFI7589325.1"/>
    </source>
</evidence>
<keyword evidence="7" id="KW-1185">Reference proteome</keyword>
<dbReference type="Pfam" id="PF00990">
    <property type="entry name" value="GGDEF"/>
    <property type="match status" value="1"/>
</dbReference>
<keyword evidence="2 3" id="KW-1133">Transmembrane helix</keyword>